<keyword evidence="1" id="KW-0663">Pyridoxal phosphate</keyword>
<dbReference type="Gene3D" id="3.40.640.10">
    <property type="entry name" value="Type I PLP-dependent aspartate aminotransferase-like (Major domain)"/>
    <property type="match status" value="1"/>
</dbReference>
<keyword evidence="2" id="KW-0032">Aminotransferase</keyword>
<dbReference type="GO" id="GO:0030170">
    <property type="term" value="F:pyridoxal phosphate binding"/>
    <property type="evidence" value="ECO:0007669"/>
    <property type="project" value="TreeGrafter"/>
</dbReference>
<evidence type="ECO:0000313" key="3">
    <source>
        <dbReference type="Proteomes" id="UP000004440"/>
    </source>
</evidence>
<dbReference type="InterPro" id="IPR000653">
    <property type="entry name" value="DegT/StrS_aminotransferase"/>
</dbReference>
<accession>F9CY80</accession>
<dbReference type="PATRIC" id="fig|1001994.6.peg.73"/>
<dbReference type="InterPro" id="IPR015422">
    <property type="entry name" value="PyrdxlP-dep_Trfase_small"/>
</dbReference>
<dbReference type="GO" id="GO:0000271">
    <property type="term" value="P:polysaccharide biosynthetic process"/>
    <property type="evidence" value="ECO:0007669"/>
    <property type="project" value="TreeGrafter"/>
</dbReference>
<dbReference type="Proteomes" id="UP000004440">
    <property type="component" value="Unassembled WGS sequence"/>
</dbReference>
<evidence type="ECO:0000313" key="2">
    <source>
        <dbReference type="EMBL" id="EGP92858.1"/>
    </source>
</evidence>
<reference evidence="2 3" key="1">
    <citation type="journal article" date="2011" name="J. Bacteriol.">
        <title>Genome Sequence of an Ammonia-Oxidizing Soil Archaeon, "Candidatus Nitrosoarchaeum koreensis" MY1.</title>
        <authorList>
            <person name="Kim B.K."/>
            <person name="Jung M.Y."/>
            <person name="Yu D.S."/>
            <person name="Park S.J."/>
            <person name="Oh T.K."/>
            <person name="Rhee S.K."/>
            <person name="Kim J.F."/>
        </authorList>
    </citation>
    <scope>NUCLEOTIDE SEQUENCE [LARGE SCALE GENOMIC DNA]</scope>
    <source>
        <strain evidence="2 3">MY1</strain>
    </source>
</reference>
<proteinExistence type="inferred from homology"/>
<dbReference type="PANTHER" id="PTHR30244:SF34">
    <property type="entry name" value="DTDP-4-AMINO-4,6-DIDEOXYGALACTOSE TRANSAMINASE"/>
    <property type="match status" value="1"/>
</dbReference>
<dbReference type="AlphaFoldDB" id="F9CY80"/>
<dbReference type="PANTHER" id="PTHR30244">
    <property type="entry name" value="TRANSAMINASE"/>
    <property type="match status" value="1"/>
</dbReference>
<keyword evidence="3" id="KW-1185">Reference proteome</keyword>
<protein>
    <submittedName>
        <fullName evidence="2">DegT/DnrJ/EryC1/StrS aminotransferase family protein</fullName>
    </submittedName>
</protein>
<dbReference type="CDD" id="cd00616">
    <property type="entry name" value="AHBA_syn"/>
    <property type="match status" value="1"/>
</dbReference>
<dbReference type="InterPro" id="IPR015424">
    <property type="entry name" value="PyrdxlP-dep_Trfase"/>
</dbReference>
<name>F9CY80_9ARCH</name>
<dbReference type="PIRSF" id="PIRSF000390">
    <property type="entry name" value="PLP_StrS"/>
    <property type="match status" value="1"/>
</dbReference>
<dbReference type="Pfam" id="PF01041">
    <property type="entry name" value="DegT_DnrJ_EryC1"/>
    <property type="match status" value="1"/>
</dbReference>
<comment type="similarity">
    <text evidence="1">Belongs to the DegT/DnrJ/EryC1 family.</text>
</comment>
<organism evidence="2 3">
    <name type="scientific">Nitrosarchaeum koreense MY1</name>
    <dbReference type="NCBI Taxonomy" id="1001994"/>
    <lineage>
        <taxon>Archaea</taxon>
        <taxon>Nitrososphaerota</taxon>
        <taxon>Nitrososphaeria</taxon>
        <taxon>Nitrosopumilales</taxon>
        <taxon>Nitrosopumilaceae</taxon>
        <taxon>Nitrosarchaeum</taxon>
    </lineage>
</organism>
<keyword evidence="2" id="KW-0808">Transferase</keyword>
<comment type="caution">
    <text evidence="2">The sequence shown here is derived from an EMBL/GenBank/DDBJ whole genome shotgun (WGS) entry which is preliminary data.</text>
</comment>
<dbReference type="InterPro" id="IPR015421">
    <property type="entry name" value="PyrdxlP-dep_Trfase_major"/>
</dbReference>
<gene>
    <name evidence="2" type="ORF">MY1_0071</name>
</gene>
<sequence length="364" mass="40353">MTEKKLIPLAVPDVGEDEINEIRKVMATGFLTEGSTTKEFEDMVAKYVGVKHAIAVTSCTTGLHAVLECLNIKGQEVIVPDYTYPATAEAVILAGGIPVLADVDLNSMNMTTDILEEAYDEKMSVFSPVSWAGVPLEKEIYQKAKKLDLKCLEDSACSLGAKIGEDYVGKIADYSCFSFHPRKVITTGEGGMITTDNDEIAEKCYSFKHFGAKGSSFETIGTNYKLSNVLSAIGLVQMKKIEKIIEDRIQKAKIYQELLSKIGNIKPAYVGKNTRQTFQSYTCYVQKDGYRDKIRKALADENIQSQIGTYALHLEPAYKNMKKVGNLENSAKLFNNALTLPLHKNLTQEDQENICKIINKTLNN</sequence>
<dbReference type="STRING" id="1001994.MY1_0071"/>
<dbReference type="RefSeq" id="WP_007549443.1">
    <property type="nucleotide sequence ID" value="NZ_AFPU01000001.1"/>
</dbReference>
<evidence type="ECO:0000256" key="1">
    <source>
        <dbReference type="RuleBase" id="RU004508"/>
    </source>
</evidence>
<dbReference type="GO" id="GO:0008483">
    <property type="term" value="F:transaminase activity"/>
    <property type="evidence" value="ECO:0007669"/>
    <property type="project" value="UniProtKB-KW"/>
</dbReference>
<dbReference type="Gene3D" id="3.90.1150.10">
    <property type="entry name" value="Aspartate Aminotransferase, domain 1"/>
    <property type="match status" value="1"/>
</dbReference>
<dbReference type="OrthoDB" id="10355at2157"/>
<dbReference type="SUPFAM" id="SSF53383">
    <property type="entry name" value="PLP-dependent transferases"/>
    <property type="match status" value="1"/>
</dbReference>
<dbReference type="EMBL" id="AFPU01000001">
    <property type="protein sequence ID" value="EGP92858.1"/>
    <property type="molecule type" value="Genomic_DNA"/>
</dbReference>